<comment type="caution">
    <text evidence="7">The sequence shown here is derived from an EMBL/GenBank/DDBJ whole genome shotgun (WGS) entry which is preliminary data.</text>
</comment>
<feature type="transmembrane region" description="Helical" evidence="6">
    <location>
        <begin position="301"/>
        <end position="332"/>
    </location>
</feature>
<sequence length="354" mass="38824">MQDRPWQHFNNSALLRYLLLFACGWAAIEVLEYFEIVVVIFTSSTILAFLLSHPVRWLRRFLPRNVAVMVIFVLSMMVVGGFATAILLTVIAEGPPLIENITDFLTSLTPRVEALEQTFQRWGFQVDLQSAGMQLRDQTAVLLGAGIGFLQALLTNFLHSIVIAVVTLFMLLDGDRLWHLLIKPLSPERQVQVTQTVQASLLGFFWGRLLLSIFFGFSTFVVFAIFKVPYALTLAVVAGLFDLIPGIGATLGIGLVMLFLLSQSVALAVQAVVICALLQQVEENLLMPRIMQGSLNINPVVMFFALIVGARIAGVLGIFLSIPVASVIVSLLEIDEMKGTPAAAKVQPNVPAES</sequence>
<keyword evidence="3 6" id="KW-0812">Transmembrane</keyword>
<dbReference type="GO" id="GO:0016020">
    <property type="term" value="C:membrane"/>
    <property type="evidence" value="ECO:0007669"/>
    <property type="project" value="UniProtKB-SubCell"/>
</dbReference>
<dbReference type="InterPro" id="IPR002549">
    <property type="entry name" value="AI-2E-like"/>
</dbReference>
<feature type="transmembrane region" description="Helical" evidence="6">
    <location>
        <begin position="265"/>
        <end position="281"/>
    </location>
</feature>
<name>A0A2W4WRS5_9CYAN</name>
<protein>
    <submittedName>
        <fullName evidence="7">AI-2E family transporter</fullName>
    </submittedName>
</protein>
<comment type="similarity">
    <text evidence="2">Belongs to the autoinducer-2 exporter (AI-2E) (TC 2.A.86) family.</text>
</comment>
<evidence type="ECO:0000256" key="4">
    <source>
        <dbReference type="ARBA" id="ARBA00022989"/>
    </source>
</evidence>
<evidence type="ECO:0000256" key="3">
    <source>
        <dbReference type="ARBA" id="ARBA00022692"/>
    </source>
</evidence>
<reference evidence="7 8" key="2">
    <citation type="submission" date="2018-06" db="EMBL/GenBank/DDBJ databases">
        <title>Metagenomic assembly of (sub)arctic Cyanobacteria and their associated microbiome from non-axenic cultures.</title>
        <authorList>
            <person name="Baurain D."/>
        </authorList>
    </citation>
    <scope>NUCLEOTIDE SEQUENCE [LARGE SCALE GENOMIC DNA]</scope>
    <source>
        <strain evidence="7">ULC129bin1</strain>
    </source>
</reference>
<dbReference type="AlphaFoldDB" id="A0A2W4WRS5"/>
<evidence type="ECO:0000256" key="6">
    <source>
        <dbReference type="SAM" id="Phobius"/>
    </source>
</evidence>
<feature type="transmembrane region" description="Helical" evidence="6">
    <location>
        <begin position="205"/>
        <end position="226"/>
    </location>
</feature>
<gene>
    <name evidence="7" type="ORF">DCF25_03805</name>
</gene>
<evidence type="ECO:0000256" key="1">
    <source>
        <dbReference type="ARBA" id="ARBA00004141"/>
    </source>
</evidence>
<organism evidence="7 8">
    <name type="scientific">Leptolyngbya foveolarum</name>
    <dbReference type="NCBI Taxonomy" id="47253"/>
    <lineage>
        <taxon>Bacteria</taxon>
        <taxon>Bacillati</taxon>
        <taxon>Cyanobacteriota</taxon>
        <taxon>Cyanophyceae</taxon>
        <taxon>Leptolyngbyales</taxon>
        <taxon>Leptolyngbyaceae</taxon>
        <taxon>Leptolyngbya group</taxon>
        <taxon>Leptolyngbya</taxon>
    </lineage>
</organism>
<keyword evidence="5 6" id="KW-0472">Membrane</keyword>
<dbReference type="GO" id="GO:0055085">
    <property type="term" value="P:transmembrane transport"/>
    <property type="evidence" value="ECO:0007669"/>
    <property type="project" value="TreeGrafter"/>
</dbReference>
<dbReference type="Pfam" id="PF01594">
    <property type="entry name" value="AI-2E_transport"/>
    <property type="match status" value="1"/>
</dbReference>
<feature type="transmembrane region" description="Helical" evidence="6">
    <location>
        <begin position="12"/>
        <end position="28"/>
    </location>
</feature>
<dbReference type="Proteomes" id="UP000249354">
    <property type="component" value="Unassembled WGS sequence"/>
</dbReference>
<comment type="subcellular location">
    <subcellularLocation>
        <location evidence="1">Membrane</location>
        <topology evidence="1">Multi-pass membrane protein</topology>
    </subcellularLocation>
</comment>
<feature type="transmembrane region" description="Helical" evidence="6">
    <location>
        <begin position="66"/>
        <end position="92"/>
    </location>
</feature>
<evidence type="ECO:0000256" key="5">
    <source>
        <dbReference type="ARBA" id="ARBA00023136"/>
    </source>
</evidence>
<dbReference type="PANTHER" id="PTHR21716:SF66">
    <property type="entry name" value="TRANSPORT PROTEIN SLL0063-RELATED"/>
    <property type="match status" value="1"/>
</dbReference>
<evidence type="ECO:0000313" key="7">
    <source>
        <dbReference type="EMBL" id="PZO22068.1"/>
    </source>
</evidence>
<reference evidence="8" key="1">
    <citation type="submission" date="2018-04" db="EMBL/GenBank/DDBJ databases">
        <authorList>
            <person name="Cornet L."/>
        </authorList>
    </citation>
    <scope>NUCLEOTIDE SEQUENCE [LARGE SCALE GENOMIC DNA]</scope>
</reference>
<evidence type="ECO:0000313" key="8">
    <source>
        <dbReference type="Proteomes" id="UP000249354"/>
    </source>
</evidence>
<feature type="transmembrane region" description="Helical" evidence="6">
    <location>
        <begin position="232"/>
        <end position="258"/>
    </location>
</feature>
<evidence type="ECO:0000256" key="2">
    <source>
        <dbReference type="ARBA" id="ARBA00009773"/>
    </source>
</evidence>
<dbReference type="PANTHER" id="PTHR21716">
    <property type="entry name" value="TRANSMEMBRANE PROTEIN"/>
    <property type="match status" value="1"/>
</dbReference>
<dbReference type="EMBL" id="QBMC01000014">
    <property type="protein sequence ID" value="PZO22068.1"/>
    <property type="molecule type" value="Genomic_DNA"/>
</dbReference>
<feature type="transmembrane region" description="Helical" evidence="6">
    <location>
        <begin position="34"/>
        <end position="54"/>
    </location>
</feature>
<accession>A0A2W4WRS5</accession>
<keyword evidence="4 6" id="KW-1133">Transmembrane helix</keyword>
<feature type="transmembrane region" description="Helical" evidence="6">
    <location>
        <begin position="140"/>
        <end position="172"/>
    </location>
</feature>
<proteinExistence type="inferred from homology"/>